<gene>
    <name evidence="1" type="primary">omp1387</name>
</gene>
<organism evidence="1">
    <name type="scientific">Helicobacter felis</name>
    <dbReference type="NCBI Taxonomy" id="214"/>
    <lineage>
        <taxon>Bacteria</taxon>
        <taxon>Pseudomonadati</taxon>
        <taxon>Campylobacterota</taxon>
        <taxon>Epsilonproteobacteria</taxon>
        <taxon>Campylobacterales</taxon>
        <taxon>Helicobacteraceae</taxon>
        <taxon>Helicobacter</taxon>
    </lineage>
</organism>
<dbReference type="AlphaFoldDB" id="A0A1M4NHZ7"/>
<dbReference type="RefSeq" id="WP_233706297.1">
    <property type="nucleotide sequence ID" value="NZ_FZNI01000041.1"/>
</dbReference>
<dbReference type="PRINTS" id="PR01776">
    <property type="entry name" value="HPOMPFAMILY"/>
</dbReference>
<accession>A0A1M4NHZ7</accession>
<name>A0A1M4NHZ7_HELFE</name>
<evidence type="ECO:0000313" key="1">
    <source>
        <dbReference type="EMBL" id="SFZ71308.1"/>
    </source>
</evidence>
<protein>
    <submittedName>
        <fullName evidence="1">OMP1387</fullName>
    </submittedName>
</protein>
<reference evidence="1" key="1">
    <citation type="submission" date="2016-10" db="EMBL/GenBank/DDBJ databases">
        <title>Proteomic and phylogenetic analysis of the outer membrane protein repertoire of gastric Helicobacter species.</title>
        <authorList>
            <person name="Joosten M."/>
        </authorList>
    </citation>
    <scope>NUCLEOTIDE SEQUENCE</scope>
    <source>
        <strain evidence="1">DS1</strain>
    </source>
</reference>
<dbReference type="Pfam" id="PF01856">
    <property type="entry name" value="HP_OMP"/>
    <property type="match status" value="1"/>
</dbReference>
<proteinExistence type="predicted"/>
<sequence length="461" mass="50746">MRLALLAVLAVGLSAESSGFYIQAGFQYSNVLQDNVASKTDIQALKQTLNTAVNFEKTFPLHQWTAPLPGQIPFKDKQNNPFINSNNDLQELVDWDGKKNIDALKADYQKNAEQLMSAWIAYTIESAQKDTPNAPNSVIGNLINTLGITSSFVMGGYARYKIVQPQLEAAFKAFDTTTLQVAKALGVNNNIFALGRDGNASISTLQAQVSNLERAANTLSSTLFNILTSAPNQKLVIDNPDQRDKLNTAIQSDADQISVLAQALQKVLKERYGISPAMQHRYSNSNLYGVNVQAGYKQFFGSSKRWGLRYYGSFSYNWGEGSKTGHGINSVIYGAGIDGLFNFFESGSHGVNAGVFLGLMVVGNSWINNNTALKTSINACKNDRACTLQMRSSYFQLPLTFGFRTNIGAHNGFEIGTRIPLLPMPYYYASMATSYGILGTYKQQIGFKRNASVYFNYVFSF</sequence>
<dbReference type="EMBL" id="LT633148">
    <property type="protein sequence ID" value="SFZ71308.1"/>
    <property type="molecule type" value="Genomic_DNA"/>
</dbReference>
<dbReference type="InterPro" id="IPR002718">
    <property type="entry name" value="OMP_Helicobacter"/>
</dbReference>